<dbReference type="Proteomes" id="UP001204772">
    <property type="component" value="Unassembled WGS sequence"/>
</dbReference>
<evidence type="ECO:0000259" key="3">
    <source>
        <dbReference type="PROSITE" id="PS50106"/>
    </source>
</evidence>
<feature type="chain" id="PRO_5045838780" evidence="2">
    <location>
        <begin position="31"/>
        <end position="428"/>
    </location>
</feature>
<proteinExistence type="predicted"/>
<dbReference type="InterPro" id="IPR041489">
    <property type="entry name" value="PDZ_6"/>
</dbReference>
<reference evidence="5 6" key="1">
    <citation type="submission" date="2022-06" db="EMBL/GenBank/DDBJ databases">
        <title>Runella sp. S5 genome sequencing.</title>
        <authorList>
            <person name="Park S."/>
        </authorList>
    </citation>
    <scope>NUCLEOTIDE SEQUENCE [LARGE SCALE GENOMIC DNA]</scope>
    <source>
        <strain evidence="5 6">S5</strain>
    </source>
</reference>
<accession>A0ABT1FW08</accession>
<dbReference type="GO" id="GO:0006508">
    <property type="term" value="P:proteolysis"/>
    <property type="evidence" value="ECO:0007669"/>
    <property type="project" value="UniProtKB-KW"/>
</dbReference>
<keyword evidence="2" id="KW-0732">Signal</keyword>
<sequence>MASNNPYKAMKMKYLVLCLATLFVCFSSRAIEQKEQEQIHGLHLANGRQSTRIPFELHSNLIIVPVRINKSDTLRFVLDTGVGSTILTDASVAQKLGMKSVRKMKIEGMGDGKSIAADVTVGNTLKMGKMQGFKHNIVVMDSEILRLSEVVGTPIHGIFGYEIFNKFVVTIDFHRQELTLTTPTKYKYTAKQGDRFPIVIEKTKPYLDAVTVVANDRELPIRVVLDTGAGHALMLNTSVNNIQLPQKVVKSQLGVGLAGVINGHIGRIPKVRIGQFELTDVLTTFPDSSAFGMKLTDQSPYRDGNLGGELLSRFKVTFNYEAGYIVLKPNKKRFKERFEHDMSGMDVRAKGKGFRQFFVENVIEGSPAFQAGLQEGDEVLLINSQSVETMGLPDIYRMFQRREGKEMHVVVRRNGRLVSANFALKRII</sequence>
<evidence type="ECO:0000313" key="6">
    <source>
        <dbReference type="Proteomes" id="UP001204772"/>
    </source>
</evidence>
<dbReference type="RefSeq" id="WP_253532167.1">
    <property type="nucleotide sequence ID" value="NZ_JAMZEL010000014.1"/>
</dbReference>
<dbReference type="InterPro" id="IPR001995">
    <property type="entry name" value="Peptidase_A2_cat"/>
</dbReference>
<feature type="signal peptide" evidence="2">
    <location>
        <begin position="1"/>
        <end position="30"/>
    </location>
</feature>
<dbReference type="SMART" id="SM00228">
    <property type="entry name" value="PDZ"/>
    <property type="match status" value="1"/>
</dbReference>
<name>A0ABT1FW08_9BACT</name>
<dbReference type="GO" id="GO:0008233">
    <property type="term" value="F:peptidase activity"/>
    <property type="evidence" value="ECO:0007669"/>
    <property type="project" value="UniProtKB-KW"/>
</dbReference>
<evidence type="ECO:0000259" key="4">
    <source>
        <dbReference type="PROSITE" id="PS50175"/>
    </source>
</evidence>
<feature type="domain" description="PDZ" evidence="3">
    <location>
        <begin position="324"/>
        <end position="414"/>
    </location>
</feature>
<evidence type="ECO:0000256" key="1">
    <source>
        <dbReference type="ARBA" id="ARBA00022801"/>
    </source>
</evidence>
<dbReference type="Pfam" id="PF13650">
    <property type="entry name" value="Asp_protease_2"/>
    <property type="match status" value="2"/>
</dbReference>
<organism evidence="5 6">
    <name type="scientific">Runella salmonicolor</name>
    <dbReference type="NCBI Taxonomy" id="2950278"/>
    <lineage>
        <taxon>Bacteria</taxon>
        <taxon>Pseudomonadati</taxon>
        <taxon>Bacteroidota</taxon>
        <taxon>Cytophagia</taxon>
        <taxon>Cytophagales</taxon>
        <taxon>Spirosomataceae</taxon>
        <taxon>Runella</taxon>
    </lineage>
</organism>
<dbReference type="Pfam" id="PF17820">
    <property type="entry name" value="PDZ_6"/>
    <property type="match status" value="1"/>
</dbReference>
<protein>
    <submittedName>
        <fullName evidence="5">Aspartyl protease family protein</fullName>
    </submittedName>
</protein>
<dbReference type="SUPFAM" id="SSF50156">
    <property type="entry name" value="PDZ domain-like"/>
    <property type="match status" value="1"/>
</dbReference>
<dbReference type="InterPro" id="IPR021109">
    <property type="entry name" value="Peptidase_aspartic_dom_sf"/>
</dbReference>
<keyword evidence="1" id="KW-0378">Hydrolase</keyword>
<comment type="caution">
    <text evidence="5">The sequence shown here is derived from an EMBL/GenBank/DDBJ whole genome shotgun (WGS) entry which is preliminary data.</text>
</comment>
<dbReference type="InterPro" id="IPR036034">
    <property type="entry name" value="PDZ_sf"/>
</dbReference>
<keyword evidence="5" id="KW-0645">Protease</keyword>
<feature type="domain" description="Peptidase A2" evidence="4">
    <location>
        <begin position="74"/>
        <end position="110"/>
    </location>
</feature>
<evidence type="ECO:0000313" key="5">
    <source>
        <dbReference type="EMBL" id="MCP1385655.1"/>
    </source>
</evidence>
<dbReference type="Gene3D" id="2.40.70.10">
    <property type="entry name" value="Acid Proteases"/>
    <property type="match status" value="2"/>
</dbReference>
<gene>
    <name evidence="5" type="ORF">NCI00_24670</name>
</gene>
<evidence type="ECO:0000256" key="2">
    <source>
        <dbReference type="SAM" id="SignalP"/>
    </source>
</evidence>
<dbReference type="Gene3D" id="2.30.42.10">
    <property type="match status" value="1"/>
</dbReference>
<dbReference type="PROSITE" id="PS50106">
    <property type="entry name" value="PDZ"/>
    <property type="match status" value="1"/>
</dbReference>
<dbReference type="PROSITE" id="PS50175">
    <property type="entry name" value="ASP_PROT_RETROV"/>
    <property type="match status" value="1"/>
</dbReference>
<dbReference type="EMBL" id="JAMZEL010000014">
    <property type="protein sequence ID" value="MCP1385655.1"/>
    <property type="molecule type" value="Genomic_DNA"/>
</dbReference>
<keyword evidence="6" id="KW-1185">Reference proteome</keyword>
<dbReference type="InterPro" id="IPR001478">
    <property type="entry name" value="PDZ"/>
</dbReference>